<reference evidence="1" key="1">
    <citation type="submission" date="2023-04" db="EMBL/GenBank/DDBJ databases">
        <title>Draft Genome sequencing of Naganishia species isolated from polar environments using Oxford Nanopore Technology.</title>
        <authorList>
            <person name="Leo P."/>
            <person name="Venkateswaran K."/>
        </authorList>
    </citation>
    <scope>NUCLEOTIDE SEQUENCE</scope>
    <source>
        <strain evidence="1">MNA-CCFEE 5423</strain>
    </source>
</reference>
<protein>
    <submittedName>
        <fullName evidence="1">Uncharacterized protein</fullName>
    </submittedName>
</protein>
<sequence length="147" mass="16513">MTSTITQFPPPESTESPTKFDSNSAPFMTRSEVLGRHRFSRFLMISQKISLGTGDAVVKVRREGPVRNYQETILNDGGEVGVGSITRGNQIYEVIASYTAEISNHMFETSKQYHNLLKVGYYTVTEEVPPRVPVIDSARTYNQQLGY</sequence>
<comment type="caution">
    <text evidence="1">The sequence shown here is derived from an EMBL/GenBank/DDBJ whole genome shotgun (WGS) entry which is preliminary data.</text>
</comment>
<accession>A0ACC2V183</accession>
<proteinExistence type="predicted"/>
<dbReference type="Proteomes" id="UP001227268">
    <property type="component" value="Unassembled WGS sequence"/>
</dbReference>
<dbReference type="EMBL" id="JASBWT010000034">
    <property type="protein sequence ID" value="KAJ9092885.1"/>
    <property type="molecule type" value="Genomic_DNA"/>
</dbReference>
<organism evidence="1 2">
    <name type="scientific">Naganishia friedmannii</name>
    <dbReference type="NCBI Taxonomy" id="89922"/>
    <lineage>
        <taxon>Eukaryota</taxon>
        <taxon>Fungi</taxon>
        <taxon>Dikarya</taxon>
        <taxon>Basidiomycota</taxon>
        <taxon>Agaricomycotina</taxon>
        <taxon>Tremellomycetes</taxon>
        <taxon>Filobasidiales</taxon>
        <taxon>Filobasidiaceae</taxon>
        <taxon>Naganishia</taxon>
    </lineage>
</organism>
<name>A0ACC2V183_9TREE</name>
<evidence type="ECO:0000313" key="2">
    <source>
        <dbReference type="Proteomes" id="UP001227268"/>
    </source>
</evidence>
<evidence type="ECO:0000313" key="1">
    <source>
        <dbReference type="EMBL" id="KAJ9092885.1"/>
    </source>
</evidence>
<gene>
    <name evidence="1" type="ORF">QFC21_006593</name>
</gene>
<keyword evidence="2" id="KW-1185">Reference proteome</keyword>